<keyword evidence="7" id="KW-0067">ATP-binding</keyword>
<dbReference type="PANTHER" id="PTHR43065:SF10">
    <property type="entry name" value="PEROXIDE STRESS-ACTIVATED HISTIDINE KINASE MAK3"/>
    <property type="match status" value="1"/>
</dbReference>
<organism evidence="11 12">
    <name type="scientific">Phyllobacterium brassicacearum</name>
    <dbReference type="NCBI Taxonomy" id="314235"/>
    <lineage>
        <taxon>Bacteria</taxon>
        <taxon>Pseudomonadati</taxon>
        <taxon>Pseudomonadota</taxon>
        <taxon>Alphaproteobacteria</taxon>
        <taxon>Hyphomicrobiales</taxon>
        <taxon>Phyllobacteriaceae</taxon>
        <taxon>Phyllobacterium</taxon>
    </lineage>
</organism>
<sequence>MLIAGPIISYGRLINYQKPRIPAITPVGFGSLSPYDQHPDVLSPSDLIAPNHSSGAFLVLPTAKTMVSILSKHVRAYGLYLLYLAFPVLIAVACWSFLKTDVYRREAYRIISEVNEVQWRAAQIREKTVSAMGWTRLAQETGKSDYLQPLKRDTIFLAANIQALVSQDYAAHILPQDDIDHLNRMLALVNYTIKPQLSEGADYGKILSEFDTIWTYVVPITSSAASLGRTFKRTADLDQQAFRNSFLLASASAMAIAIMIFLILRNRSQARFDSHVRHFALLFSHMTYTRINSLHAYVHDTLNHTSVPDFTRLNKARQRTTDLSIVNDWLARIAYPKYDPDGTPIVSLDTVLMDVCKPDGSIISPTVISGGVARQSLVPQAQFFLMLQELVRNAKDAVADRDLPEICVRANVKTGLFFDKYLVVSVEDNGVGMSPDHLKKATTPFFSSKGESRRNSGLGLTGCARLVETMHGRLFIESKLDKGTTVTISFPIRSLKNFIR</sequence>
<feature type="transmembrane region" description="Helical" evidence="9">
    <location>
        <begin position="77"/>
        <end position="98"/>
    </location>
</feature>
<evidence type="ECO:0000256" key="2">
    <source>
        <dbReference type="ARBA" id="ARBA00012438"/>
    </source>
</evidence>
<evidence type="ECO:0000256" key="6">
    <source>
        <dbReference type="ARBA" id="ARBA00022777"/>
    </source>
</evidence>
<dbReference type="InterPro" id="IPR036890">
    <property type="entry name" value="HATPase_C_sf"/>
</dbReference>
<keyword evidence="12" id="KW-1185">Reference proteome</keyword>
<keyword evidence="6" id="KW-0418">Kinase</keyword>
<dbReference type="AlphaFoldDB" id="A0A2P7BA80"/>
<keyword evidence="9" id="KW-0812">Transmembrane</keyword>
<evidence type="ECO:0000259" key="10">
    <source>
        <dbReference type="PROSITE" id="PS50109"/>
    </source>
</evidence>
<dbReference type="SMART" id="SM00387">
    <property type="entry name" value="HATPase_c"/>
    <property type="match status" value="1"/>
</dbReference>
<feature type="transmembrane region" description="Helical" evidence="9">
    <location>
        <begin position="246"/>
        <end position="264"/>
    </location>
</feature>
<evidence type="ECO:0000256" key="4">
    <source>
        <dbReference type="ARBA" id="ARBA00022679"/>
    </source>
</evidence>
<dbReference type="OrthoDB" id="9785691at2"/>
<evidence type="ECO:0000256" key="9">
    <source>
        <dbReference type="SAM" id="Phobius"/>
    </source>
</evidence>
<comment type="catalytic activity">
    <reaction evidence="1">
        <text>ATP + protein L-histidine = ADP + protein N-phospho-L-histidine.</text>
        <dbReference type="EC" id="2.7.13.3"/>
    </reaction>
</comment>
<evidence type="ECO:0000256" key="5">
    <source>
        <dbReference type="ARBA" id="ARBA00022741"/>
    </source>
</evidence>
<proteinExistence type="predicted"/>
<evidence type="ECO:0000313" key="12">
    <source>
        <dbReference type="Proteomes" id="UP000241444"/>
    </source>
</evidence>
<dbReference type="PRINTS" id="PR00344">
    <property type="entry name" value="BCTRLSENSOR"/>
</dbReference>
<name>A0A2P7BA80_9HYPH</name>
<keyword evidence="5" id="KW-0547">Nucleotide-binding</keyword>
<dbReference type="EMBL" id="PGGO01000025">
    <property type="protein sequence ID" value="PSH63342.1"/>
    <property type="molecule type" value="Genomic_DNA"/>
</dbReference>
<gene>
    <name evidence="11" type="ORF">CU102_24065</name>
</gene>
<dbReference type="Gene3D" id="3.30.565.10">
    <property type="entry name" value="Histidine kinase-like ATPase, C-terminal domain"/>
    <property type="match status" value="1"/>
</dbReference>
<protein>
    <recommendedName>
        <fullName evidence="2">histidine kinase</fullName>
        <ecNumber evidence="2">2.7.13.3</ecNumber>
    </recommendedName>
</protein>
<dbReference type="GO" id="GO:0005524">
    <property type="term" value="F:ATP binding"/>
    <property type="evidence" value="ECO:0007669"/>
    <property type="project" value="UniProtKB-KW"/>
</dbReference>
<keyword evidence="4" id="KW-0808">Transferase</keyword>
<dbReference type="Pfam" id="PF02518">
    <property type="entry name" value="HATPase_c"/>
    <property type="match status" value="1"/>
</dbReference>
<evidence type="ECO:0000313" key="11">
    <source>
        <dbReference type="EMBL" id="PSH63342.1"/>
    </source>
</evidence>
<evidence type="ECO:0000256" key="8">
    <source>
        <dbReference type="ARBA" id="ARBA00023012"/>
    </source>
</evidence>
<dbReference type="InterPro" id="IPR004358">
    <property type="entry name" value="Sig_transdc_His_kin-like_C"/>
</dbReference>
<dbReference type="PANTHER" id="PTHR43065">
    <property type="entry name" value="SENSOR HISTIDINE KINASE"/>
    <property type="match status" value="1"/>
</dbReference>
<keyword evidence="9" id="KW-1133">Transmembrane helix</keyword>
<evidence type="ECO:0000256" key="1">
    <source>
        <dbReference type="ARBA" id="ARBA00000085"/>
    </source>
</evidence>
<reference evidence="12" key="1">
    <citation type="submission" date="2017-11" db="EMBL/GenBank/DDBJ databases">
        <authorList>
            <person name="Kuznetsova I."/>
            <person name="Sazanova A."/>
            <person name="Chirak E."/>
            <person name="Safronova V."/>
            <person name="Willems A."/>
        </authorList>
    </citation>
    <scope>NUCLEOTIDE SEQUENCE [LARGE SCALE GENOMIC DNA]</scope>
    <source>
        <strain evidence="12">STM 196</strain>
    </source>
</reference>
<dbReference type="GO" id="GO:0000160">
    <property type="term" value="P:phosphorelay signal transduction system"/>
    <property type="evidence" value="ECO:0007669"/>
    <property type="project" value="UniProtKB-KW"/>
</dbReference>
<dbReference type="InterPro" id="IPR005467">
    <property type="entry name" value="His_kinase_dom"/>
</dbReference>
<dbReference type="InterPro" id="IPR003594">
    <property type="entry name" value="HATPase_dom"/>
</dbReference>
<dbReference type="SUPFAM" id="SSF55874">
    <property type="entry name" value="ATPase domain of HSP90 chaperone/DNA topoisomerase II/histidine kinase"/>
    <property type="match status" value="1"/>
</dbReference>
<keyword evidence="8" id="KW-0902">Two-component regulatory system</keyword>
<dbReference type="Proteomes" id="UP000241444">
    <property type="component" value="Unassembled WGS sequence"/>
</dbReference>
<dbReference type="GO" id="GO:0004673">
    <property type="term" value="F:protein histidine kinase activity"/>
    <property type="evidence" value="ECO:0007669"/>
    <property type="project" value="UniProtKB-EC"/>
</dbReference>
<accession>A0A2P7BA80</accession>
<keyword evidence="9" id="KW-0472">Membrane</keyword>
<feature type="domain" description="Histidine kinase" evidence="10">
    <location>
        <begin position="386"/>
        <end position="494"/>
    </location>
</feature>
<evidence type="ECO:0000256" key="3">
    <source>
        <dbReference type="ARBA" id="ARBA00022553"/>
    </source>
</evidence>
<comment type="caution">
    <text evidence="11">The sequence shown here is derived from an EMBL/GenBank/DDBJ whole genome shotgun (WGS) entry which is preliminary data.</text>
</comment>
<dbReference type="EC" id="2.7.13.3" evidence="2"/>
<evidence type="ECO:0000256" key="7">
    <source>
        <dbReference type="ARBA" id="ARBA00022840"/>
    </source>
</evidence>
<keyword evidence="3" id="KW-0597">Phosphoprotein</keyword>
<dbReference type="PROSITE" id="PS50109">
    <property type="entry name" value="HIS_KIN"/>
    <property type="match status" value="1"/>
</dbReference>